<evidence type="ECO:0000313" key="3">
    <source>
        <dbReference type="Proteomes" id="UP000568106"/>
    </source>
</evidence>
<feature type="transmembrane region" description="Helical" evidence="1">
    <location>
        <begin position="1175"/>
        <end position="1199"/>
    </location>
</feature>
<dbReference type="Gene3D" id="3.30.70.1440">
    <property type="entry name" value="Multidrug efflux transporter AcrB pore domain"/>
    <property type="match status" value="1"/>
</dbReference>
<feature type="transmembrane region" description="Helical" evidence="1">
    <location>
        <begin position="1047"/>
        <end position="1066"/>
    </location>
</feature>
<sequence length="1222" mass="135480">MSHKSEAEYIAHTHNTARFFVENRQLSLVILIALCLWGWYGFQHMTKRKDPKIPVRVAVAYTQWPGATAQEVEQLVTRQVEQTMAQNSFLKPPSASDFSIRSFSFPNLSMVYVQLDDQVSDPKKQFTDMNLKLNALNSSLPQGAGPIQFNSDFGDTAALMLTVASPPANEVEVALRARSIRSAIVKTRAAEPRKSPQPRVTIVNAFPLSISASLMRDSFVSFIQSAVQTRMISDPRFFEGSGFIGVDVGTLLTDEELRKGGDQLVLEKLHRSEIHPDAWPAVFIRNPDDAETRLSAVAGDRYSYRELDDFTDLISRTLQGAHEVAKIERKGVLPEQIYLDYSQERLAQYGMTPSNLKDILGARNTTLPGGQLEVGPSSIQIDPSGKFTDPRQIGDVIVGSSSSAAQSPVYLRDLVNISRAYQSPARYLNYLTWADKQGQWHRSRAITIAVQVKDGEQIDAFGRSVSDKLAAVKQYLPEDLIFARTSDQPLQVEENISLFMDSLYEAVVLVVLVSWIGFWEWRSALLMAIAIPITLAMTFGALYLIGIDIQQVSVATLIIALGLLVDDPVIAGDSIKHALAEGHPSLIAAWLGPTKLATAIVYATVTNIVAYLPFLMITGSTGEFLFSLPIVMTVALVASRLVSMTFLPVLGYYLLRPEKSAEKSLEEQRKHGFFGAYARVAKYSIEHRWKFFFASLVFLAAGIFIFSRLSTSFFPEDVQYWSYIDVWLPNDANIGTTNATALKAEQIIREQAARFTKEHEHQLKQHDLLRYVTTFVGGGGPRFWFSASPQGQQLNYAQILIELRDKEMTPEFIRKLQPVLTSSIPGAHLDARQLLTNPMDYPIEIRVSSTADLSAQQEIEDSRKLQAFASKVEDILRSIPIAERTRNEWEQPNAQIALTIDPDRANLAGITNMDVANSSTAGISGTTVGVLQEGQKQIPIIARLRMNERAQLSDIQDLYIYGSQDNNKIQLAQISDINHDLVTGRIVRLEQFRTINVRSFPIAGHLSSEVLKVAMPKLRELEASLPPGYKIQIGGEYDKTKNGFRNLAMVMVISVALVFMALVFQFKNAIKPVLVLAAAPYGMIGAFAALWIMGEPFGFMAFLGVASLVGVIVSHSIVLFDFIEERRIAGDDFELALIDAGILRLRPVLITVFATVLALVPLAMHGGPLWKPLCYAQIGGLLVATVVTKLQVPVMYAIFVLDLKILKWDAGEKKSVAQTTSA</sequence>
<dbReference type="Gene3D" id="1.20.1640.10">
    <property type="entry name" value="Multidrug efflux transporter AcrB transmembrane domain"/>
    <property type="match status" value="3"/>
</dbReference>
<keyword evidence="1" id="KW-0472">Membrane</keyword>
<feature type="transmembrane region" description="Helical" evidence="1">
    <location>
        <begin position="630"/>
        <end position="655"/>
    </location>
</feature>
<comment type="caution">
    <text evidence="2">The sequence shown here is derived from an EMBL/GenBank/DDBJ whole genome shotgun (WGS) entry which is preliminary data.</text>
</comment>
<dbReference type="Gene3D" id="3.30.70.1320">
    <property type="entry name" value="Multidrug efflux transporter AcrB pore domain like"/>
    <property type="match status" value="2"/>
</dbReference>
<gene>
    <name evidence="2" type="ORF">HDF09_002622</name>
</gene>
<feature type="transmembrane region" description="Helical" evidence="1">
    <location>
        <begin position="596"/>
        <end position="618"/>
    </location>
</feature>
<evidence type="ECO:0000256" key="1">
    <source>
        <dbReference type="SAM" id="Phobius"/>
    </source>
</evidence>
<keyword evidence="1" id="KW-0812">Transmembrane</keyword>
<feature type="transmembrane region" description="Helical" evidence="1">
    <location>
        <begin position="1099"/>
        <end position="1123"/>
    </location>
</feature>
<dbReference type="SUPFAM" id="SSF82693">
    <property type="entry name" value="Multidrug efflux transporter AcrB pore domain, PN1, PN2, PC1 and PC2 subdomains"/>
    <property type="match status" value="2"/>
</dbReference>
<keyword evidence="1" id="KW-1133">Transmembrane helix</keyword>
<dbReference type="AlphaFoldDB" id="A0A7W8MRK6"/>
<dbReference type="EMBL" id="JACHDY010000003">
    <property type="protein sequence ID" value="MBB5317936.1"/>
    <property type="molecule type" value="Genomic_DNA"/>
</dbReference>
<dbReference type="Proteomes" id="UP000568106">
    <property type="component" value="Unassembled WGS sequence"/>
</dbReference>
<reference evidence="2" key="1">
    <citation type="submission" date="2020-08" db="EMBL/GenBank/DDBJ databases">
        <title>Genomic Encyclopedia of Type Strains, Phase IV (KMG-V): Genome sequencing to study the core and pangenomes of soil and plant-associated prokaryotes.</title>
        <authorList>
            <person name="Whitman W."/>
        </authorList>
    </citation>
    <scope>NUCLEOTIDE SEQUENCE [LARGE SCALE GENOMIC DNA]</scope>
    <source>
        <strain evidence="2">M8UP27</strain>
    </source>
</reference>
<evidence type="ECO:0000313" key="2">
    <source>
        <dbReference type="EMBL" id="MBB5317936.1"/>
    </source>
</evidence>
<dbReference type="InterPro" id="IPR027463">
    <property type="entry name" value="AcrB_DN_DC_subdom"/>
</dbReference>
<feature type="transmembrane region" description="Helical" evidence="1">
    <location>
        <begin position="691"/>
        <end position="709"/>
    </location>
</feature>
<dbReference type="PANTHER" id="PTHR32063">
    <property type="match status" value="1"/>
</dbReference>
<dbReference type="InterPro" id="IPR001036">
    <property type="entry name" value="Acrflvin-R"/>
</dbReference>
<protein>
    <submittedName>
        <fullName evidence="2">Multidrug efflux pump subunit AcrB</fullName>
    </submittedName>
</protein>
<dbReference type="SUPFAM" id="SSF82714">
    <property type="entry name" value="Multidrug efflux transporter AcrB TolC docking domain, DN and DC subdomains"/>
    <property type="match status" value="2"/>
</dbReference>
<proteinExistence type="predicted"/>
<feature type="transmembrane region" description="Helical" evidence="1">
    <location>
        <begin position="1073"/>
        <end position="1093"/>
    </location>
</feature>
<feature type="transmembrane region" description="Helical" evidence="1">
    <location>
        <begin position="1143"/>
        <end position="1163"/>
    </location>
</feature>
<keyword evidence="3" id="KW-1185">Reference proteome</keyword>
<feature type="transmembrane region" description="Helical" evidence="1">
    <location>
        <begin position="25"/>
        <end position="42"/>
    </location>
</feature>
<dbReference type="Pfam" id="PF00873">
    <property type="entry name" value="ACR_tran"/>
    <property type="match status" value="2"/>
</dbReference>
<feature type="transmembrane region" description="Helical" evidence="1">
    <location>
        <begin position="524"/>
        <end position="545"/>
    </location>
</feature>
<dbReference type="SUPFAM" id="SSF82866">
    <property type="entry name" value="Multidrug efflux transporter AcrB transmembrane domain"/>
    <property type="match status" value="2"/>
</dbReference>
<accession>A0A7W8MRK6</accession>
<dbReference type="GO" id="GO:0005886">
    <property type="term" value="C:plasma membrane"/>
    <property type="evidence" value="ECO:0007669"/>
    <property type="project" value="TreeGrafter"/>
</dbReference>
<dbReference type="Gene3D" id="3.30.2090.10">
    <property type="entry name" value="Multidrug efflux transporter AcrB TolC docking domain, DN and DC subdomains"/>
    <property type="match status" value="2"/>
</dbReference>
<organism evidence="2 3">
    <name type="scientific">Tunturiibacter empetritectus</name>
    <dbReference type="NCBI Taxonomy" id="3069691"/>
    <lineage>
        <taxon>Bacteria</taxon>
        <taxon>Pseudomonadati</taxon>
        <taxon>Acidobacteriota</taxon>
        <taxon>Terriglobia</taxon>
        <taxon>Terriglobales</taxon>
        <taxon>Acidobacteriaceae</taxon>
        <taxon>Tunturiibacter</taxon>
    </lineage>
</organism>
<dbReference type="PANTHER" id="PTHR32063:SF18">
    <property type="entry name" value="CATION EFFLUX SYSTEM PROTEIN"/>
    <property type="match status" value="1"/>
</dbReference>
<dbReference type="Gene3D" id="3.30.70.1430">
    <property type="entry name" value="Multidrug efflux transporter AcrB pore domain"/>
    <property type="match status" value="3"/>
</dbReference>
<dbReference type="GO" id="GO:0042910">
    <property type="term" value="F:xenobiotic transmembrane transporter activity"/>
    <property type="evidence" value="ECO:0007669"/>
    <property type="project" value="TreeGrafter"/>
</dbReference>
<name>A0A7W8MRK6_9BACT</name>